<evidence type="ECO:0000313" key="11">
    <source>
        <dbReference type="EMBL" id="RCK65051.1"/>
    </source>
</evidence>
<keyword evidence="4" id="KW-0337">GPI-anchor biosynthesis</keyword>
<comment type="pathway">
    <text evidence="2">Glycolipid biosynthesis; glycosylphosphatidylinositol-anchor biosynthesis.</text>
</comment>
<dbReference type="GO" id="GO:0042765">
    <property type="term" value="C:GPI-anchor transamidase complex"/>
    <property type="evidence" value="ECO:0007669"/>
    <property type="project" value="InterPro"/>
</dbReference>
<organism evidence="11 12">
    <name type="scientific">Candida viswanathii</name>
    <dbReference type="NCBI Taxonomy" id="5486"/>
    <lineage>
        <taxon>Eukaryota</taxon>
        <taxon>Fungi</taxon>
        <taxon>Dikarya</taxon>
        <taxon>Ascomycota</taxon>
        <taxon>Saccharomycotina</taxon>
        <taxon>Pichiomycetes</taxon>
        <taxon>Debaryomycetaceae</taxon>
        <taxon>Candida/Lodderomyces clade</taxon>
        <taxon>Candida</taxon>
    </lineage>
</organism>
<dbReference type="Pfam" id="PF06728">
    <property type="entry name" value="PIG-U"/>
    <property type="match status" value="1"/>
</dbReference>
<dbReference type="AlphaFoldDB" id="A0A367YJ38"/>
<feature type="transmembrane region" description="Helical" evidence="9">
    <location>
        <begin position="127"/>
        <end position="154"/>
    </location>
</feature>
<feature type="chain" id="PRO_5016677829" evidence="10">
    <location>
        <begin position="20"/>
        <end position="433"/>
    </location>
</feature>
<dbReference type="PANTHER" id="PTHR13121">
    <property type="entry name" value="GPI TRANSAMIDASE COMPONENT PIG-U"/>
    <property type="match status" value="1"/>
</dbReference>
<feature type="transmembrane region" description="Helical" evidence="9">
    <location>
        <begin position="356"/>
        <end position="379"/>
    </location>
</feature>
<evidence type="ECO:0000256" key="10">
    <source>
        <dbReference type="SAM" id="SignalP"/>
    </source>
</evidence>
<evidence type="ECO:0000256" key="3">
    <source>
        <dbReference type="ARBA" id="ARBA00010026"/>
    </source>
</evidence>
<dbReference type="PANTHER" id="PTHR13121:SF0">
    <property type="entry name" value="PHOSPHATIDYLINOSITOL GLYCAN ANCHOR BIOSYNTHESIS CLASS U PROTEIN"/>
    <property type="match status" value="1"/>
</dbReference>
<name>A0A367YJ38_9ASCO</name>
<dbReference type="InterPro" id="IPR009600">
    <property type="entry name" value="PIG-U"/>
</dbReference>
<evidence type="ECO:0000256" key="2">
    <source>
        <dbReference type="ARBA" id="ARBA00004687"/>
    </source>
</evidence>
<feature type="transmembrane region" description="Helical" evidence="9">
    <location>
        <begin position="85"/>
        <end position="106"/>
    </location>
</feature>
<feature type="signal peptide" evidence="10">
    <location>
        <begin position="1"/>
        <end position="19"/>
    </location>
</feature>
<evidence type="ECO:0000256" key="4">
    <source>
        <dbReference type="ARBA" id="ARBA00022502"/>
    </source>
</evidence>
<feature type="transmembrane region" description="Helical" evidence="9">
    <location>
        <begin position="308"/>
        <end position="324"/>
    </location>
</feature>
<evidence type="ECO:0000256" key="8">
    <source>
        <dbReference type="ARBA" id="ARBA00023136"/>
    </source>
</evidence>
<accession>A0A367YJ38</accession>
<dbReference type="GO" id="GO:0006506">
    <property type="term" value="P:GPI anchor biosynthetic process"/>
    <property type="evidence" value="ECO:0007669"/>
    <property type="project" value="UniProtKB-UniPathway"/>
</dbReference>
<protein>
    <submittedName>
        <fullName evidence="11">GPI transamidase component GAB1</fullName>
    </submittedName>
</protein>
<evidence type="ECO:0000256" key="7">
    <source>
        <dbReference type="ARBA" id="ARBA00022989"/>
    </source>
</evidence>
<evidence type="ECO:0000256" key="9">
    <source>
        <dbReference type="SAM" id="Phobius"/>
    </source>
</evidence>
<gene>
    <name evidence="11" type="primary">GAB1</name>
    <name evidence="11" type="ORF">Cantr_00622</name>
</gene>
<dbReference type="EMBL" id="QLNQ01000021">
    <property type="protein sequence ID" value="RCK65051.1"/>
    <property type="molecule type" value="Genomic_DNA"/>
</dbReference>
<keyword evidence="8 9" id="KW-0472">Membrane</keyword>
<dbReference type="Proteomes" id="UP000253472">
    <property type="component" value="Unassembled WGS sequence"/>
</dbReference>
<evidence type="ECO:0000256" key="6">
    <source>
        <dbReference type="ARBA" id="ARBA00022824"/>
    </source>
</evidence>
<evidence type="ECO:0000256" key="1">
    <source>
        <dbReference type="ARBA" id="ARBA00004477"/>
    </source>
</evidence>
<feature type="transmembrane region" description="Helical" evidence="9">
    <location>
        <begin position="212"/>
        <end position="238"/>
    </location>
</feature>
<sequence>MSKVTNVIIIGSLIRFLLPTLFPQITTILDSSVDFSTPITSFKSLQESFYYFSHGINLYDGGNNHHAPLLVILLSFVNSLPGSSIWFNLLYTAVDVLITYKLIFINRWYNEYLTKRTGRKHEGFEDYLIACFYLFNPLIILTNLSHSTVVFPWVFLFESVVQIIKHENVPRAMISLSIASYLSINYMNLIPCFLAFAHILKKQDPRAKIHQIYVEGLGIFVACSSLLVLTSFIVTASWKFLDNVYLTNVLFTKIKPNLGLWWYLFTEMFENYTQFYIIVFNLYCFIFVLPITLRLFEYSTADGKQGKTGDGLLAIVLCLIWISFTKSYPILGDLGLCLSLLAIFKTTVVKHCKFKYITGITLIVGLLLSPIFYYIWIVLGSGNANFFYSISLIWGGVHILLMMDLLWTKLSVDYYEENGVDVELEEKPVLAQI</sequence>
<comment type="subcellular location">
    <subcellularLocation>
        <location evidence="1">Endoplasmic reticulum membrane</location>
        <topology evidence="1">Multi-pass membrane protein</topology>
    </subcellularLocation>
</comment>
<comment type="caution">
    <text evidence="11">The sequence shown here is derived from an EMBL/GenBank/DDBJ whole genome shotgun (WGS) entry which is preliminary data.</text>
</comment>
<evidence type="ECO:0000256" key="5">
    <source>
        <dbReference type="ARBA" id="ARBA00022692"/>
    </source>
</evidence>
<keyword evidence="5 9" id="KW-0812">Transmembrane</keyword>
<feature type="transmembrane region" description="Helical" evidence="9">
    <location>
        <begin position="385"/>
        <end position="407"/>
    </location>
</feature>
<evidence type="ECO:0000313" key="12">
    <source>
        <dbReference type="Proteomes" id="UP000253472"/>
    </source>
</evidence>
<keyword evidence="10" id="KW-0732">Signal</keyword>
<dbReference type="UniPathway" id="UPA00196"/>
<reference evidence="11 12" key="1">
    <citation type="submission" date="2018-06" db="EMBL/GenBank/DDBJ databases">
        <title>Whole genome sequencing of Candida tropicalis (genome annotated by CSBL at Korea University).</title>
        <authorList>
            <person name="Ahn J."/>
        </authorList>
    </citation>
    <scope>NUCLEOTIDE SEQUENCE [LARGE SCALE GENOMIC DNA]</scope>
    <source>
        <strain evidence="11 12">ATCC 20962</strain>
    </source>
</reference>
<proteinExistence type="inferred from homology"/>
<keyword evidence="6" id="KW-0256">Endoplasmic reticulum</keyword>
<dbReference type="STRING" id="5486.A0A367YJ38"/>
<comment type="similarity">
    <text evidence="3">Belongs to the PIGU family.</text>
</comment>
<feature type="transmembrane region" description="Helical" evidence="9">
    <location>
        <begin position="174"/>
        <end position="200"/>
    </location>
</feature>
<feature type="transmembrane region" description="Helical" evidence="9">
    <location>
        <begin position="275"/>
        <end position="296"/>
    </location>
</feature>
<dbReference type="GO" id="GO:0016255">
    <property type="term" value="P:attachment of GPI anchor to protein"/>
    <property type="evidence" value="ECO:0007669"/>
    <property type="project" value="InterPro"/>
</dbReference>
<dbReference type="OrthoDB" id="549017at2759"/>
<keyword evidence="12" id="KW-1185">Reference proteome</keyword>
<keyword evidence="7 9" id="KW-1133">Transmembrane helix</keyword>